<protein>
    <submittedName>
        <fullName evidence="3">Peptidylprolyl isomerase</fullName>
    </submittedName>
</protein>
<keyword evidence="2" id="KW-1185">Reference proteome</keyword>
<gene>
    <name evidence="1" type="ORF">ASIM_LOCUS9602</name>
</gene>
<sequence>MAAELWQFQIDGPYAADGGVVTFHVHTVGGVLKRGEDTVEGRGVRPEIKVGRGDRSDSSMEWGDLIVDLV</sequence>
<evidence type="ECO:0000313" key="3">
    <source>
        <dbReference type="WBParaSite" id="ASIM_0000987901-mRNA-1"/>
    </source>
</evidence>
<dbReference type="EMBL" id="UYRR01029957">
    <property type="protein sequence ID" value="VDK40689.1"/>
    <property type="molecule type" value="Genomic_DNA"/>
</dbReference>
<reference evidence="1 2" key="2">
    <citation type="submission" date="2018-11" db="EMBL/GenBank/DDBJ databases">
        <authorList>
            <consortium name="Pathogen Informatics"/>
        </authorList>
    </citation>
    <scope>NUCLEOTIDE SEQUENCE [LARGE SCALE GENOMIC DNA]</scope>
</reference>
<organism evidence="3">
    <name type="scientific">Anisakis simplex</name>
    <name type="common">Herring worm</name>
    <dbReference type="NCBI Taxonomy" id="6269"/>
    <lineage>
        <taxon>Eukaryota</taxon>
        <taxon>Metazoa</taxon>
        <taxon>Ecdysozoa</taxon>
        <taxon>Nematoda</taxon>
        <taxon>Chromadorea</taxon>
        <taxon>Rhabditida</taxon>
        <taxon>Spirurina</taxon>
        <taxon>Ascaridomorpha</taxon>
        <taxon>Ascaridoidea</taxon>
        <taxon>Anisakidae</taxon>
        <taxon>Anisakis</taxon>
        <taxon>Anisakis simplex complex</taxon>
    </lineage>
</organism>
<dbReference type="Proteomes" id="UP000267096">
    <property type="component" value="Unassembled WGS sequence"/>
</dbReference>
<proteinExistence type="predicted"/>
<accession>A0A0M3JQC8</accession>
<dbReference type="AlphaFoldDB" id="A0A0M3JQC8"/>
<name>A0A0M3JQC8_ANISI</name>
<evidence type="ECO:0000313" key="2">
    <source>
        <dbReference type="Proteomes" id="UP000267096"/>
    </source>
</evidence>
<reference evidence="3" key="1">
    <citation type="submission" date="2017-02" db="UniProtKB">
        <authorList>
            <consortium name="WormBaseParasite"/>
        </authorList>
    </citation>
    <scope>IDENTIFICATION</scope>
</reference>
<dbReference type="WBParaSite" id="ASIM_0000987901-mRNA-1">
    <property type="protein sequence ID" value="ASIM_0000987901-mRNA-1"/>
    <property type="gene ID" value="ASIM_0000987901"/>
</dbReference>
<evidence type="ECO:0000313" key="1">
    <source>
        <dbReference type="EMBL" id="VDK40689.1"/>
    </source>
</evidence>